<feature type="region of interest" description="Disordered" evidence="1">
    <location>
        <begin position="17"/>
        <end position="43"/>
    </location>
</feature>
<evidence type="ECO:0000256" key="1">
    <source>
        <dbReference type="SAM" id="MobiDB-lite"/>
    </source>
</evidence>
<dbReference type="Proteomes" id="UP000050761">
    <property type="component" value="Unassembled WGS sequence"/>
</dbReference>
<sequence length="145" mass="15740">MDERIFEGRIGFVLNNKPNGHDRVTQKHRGHLSGLRRQGAEGCRPPKALMRQNRLTISQQVVEGRHQRISSRGDGCPSLPSSDGRDLCSLLDGQNDDDLSGSEQLEIASPFEPAKTPVAVAEAGNPRAVGVDRGNNHGRPEDSLA</sequence>
<reference evidence="2 3" key="1">
    <citation type="submission" date="2018-11" db="EMBL/GenBank/DDBJ databases">
        <authorList>
            <consortium name="Pathogen Informatics"/>
        </authorList>
    </citation>
    <scope>NUCLEOTIDE SEQUENCE [LARGE SCALE GENOMIC DNA]</scope>
</reference>
<feature type="region of interest" description="Disordered" evidence="1">
    <location>
        <begin position="123"/>
        <end position="145"/>
    </location>
</feature>
<evidence type="ECO:0000313" key="3">
    <source>
        <dbReference type="Proteomes" id="UP000050761"/>
    </source>
</evidence>
<organism evidence="3 4">
    <name type="scientific">Heligmosomoides polygyrus</name>
    <name type="common">Parasitic roundworm</name>
    <dbReference type="NCBI Taxonomy" id="6339"/>
    <lineage>
        <taxon>Eukaryota</taxon>
        <taxon>Metazoa</taxon>
        <taxon>Ecdysozoa</taxon>
        <taxon>Nematoda</taxon>
        <taxon>Chromadorea</taxon>
        <taxon>Rhabditida</taxon>
        <taxon>Rhabditina</taxon>
        <taxon>Rhabditomorpha</taxon>
        <taxon>Strongyloidea</taxon>
        <taxon>Heligmosomidae</taxon>
        <taxon>Heligmosomoides</taxon>
    </lineage>
</organism>
<dbReference type="WBParaSite" id="HPBE_0001501101-mRNA-1">
    <property type="protein sequence ID" value="HPBE_0001501101-mRNA-1"/>
    <property type="gene ID" value="HPBE_0001501101"/>
</dbReference>
<dbReference type="EMBL" id="UZAH01028651">
    <property type="protein sequence ID" value="VDP01521.1"/>
    <property type="molecule type" value="Genomic_DNA"/>
</dbReference>
<accession>A0A3P7ZPF7</accession>
<proteinExistence type="predicted"/>
<evidence type="ECO:0000313" key="4">
    <source>
        <dbReference type="WBParaSite" id="HPBE_0001501101-mRNA-1"/>
    </source>
</evidence>
<protein>
    <submittedName>
        <fullName evidence="2 4">Uncharacterized protein</fullName>
    </submittedName>
</protein>
<feature type="region of interest" description="Disordered" evidence="1">
    <location>
        <begin position="62"/>
        <end position="102"/>
    </location>
</feature>
<dbReference type="AlphaFoldDB" id="A0A183G1E7"/>
<name>A0A183G1E7_HELPZ</name>
<gene>
    <name evidence="2" type="ORF">HPBE_LOCUS15012</name>
</gene>
<keyword evidence="3" id="KW-1185">Reference proteome</keyword>
<evidence type="ECO:0000313" key="2">
    <source>
        <dbReference type="EMBL" id="VDP01521.1"/>
    </source>
</evidence>
<feature type="compositionally biased region" description="Basic and acidic residues" evidence="1">
    <location>
        <begin position="134"/>
        <end position="145"/>
    </location>
</feature>
<reference evidence="4" key="2">
    <citation type="submission" date="2019-09" db="UniProtKB">
        <authorList>
            <consortium name="WormBaseParasite"/>
        </authorList>
    </citation>
    <scope>IDENTIFICATION</scope>
</reference>
<accession>A0A183G1E7</accession>